<keyword evidence="1" id="KW-0812">Transmembrane</keyword>
<sequence>MRYGNTADHLKRGVIVGLIIGAVGYIFSALMIVFYEKLPPERLIPLTFIIVVPALVIGLAIVPSLMFSIHILGDWVEHRFLERWTISRARASDFVSIISPAGLFAAKLQFSDGTKMRIFGAHLGILSSLDHYLESRKSKAEQGAAPKS</sequence>
<protein>
    <recommendedName>
        <fullName evidence="4">PH domain-containing protein</fullName>
    </recommendedName>
</protein>
<evidence type="ECO:0000313" key="3">
    <source>
        <dbReference type="Proteomes" id="UP000557717"/>
    </source>
</evidence>
<keyword evidence="1" id="KW-0472">Membrane</keyword>
<evidence type="ECO:0000256" key="1">
    <source>
        <dbReference type="SAM" id="Phobius"/>
    </source>
</evidence>
<dbReference type="AlphaFoldDB" id="A0A840VHG0"/>
<organism evidence="2 3">
    <name type="scientific">Haloferula luteola</name>
    <dbReference type="NCBI Taxonomy" id="595692"/>
    <lineage>
        <taxon>Bacteria</taxon>
        <taxon>Pseudomonadati</taxon>
        <taxon>Verrucomicrobiota</taxon>
        <taxon>Verrucomicrobiia</taxon>
        <taxon>Verrucomicrobiales</taxon>
        <taxon>Verrucomicrobiaceae</taxon>
        <taxon>Haloferula</taxon>
    </lineage>
</organism>
<gene>
    <name evidence="2" type="ORF">HNR46_003504</name>
</gene>
<accession>A0A840VHG0</accession>
<dbReference type="Proteomes" id="UP000557717">
    <property type="component" value="Unassembled WGS sequence"/>
</dbReference>
<evidence type="ECO:0008006" key="4">
    <source>
        <dbReference type="Google" id="ProtNLM"/>
    </source>
</evidence>
<reference evidence="2 3" key="1">
    <citation type="submission" date="2020-08" db="EMBL/GenBank/DDBJ databases">
        <title>Genomic Encyclopedia of Type Strains, Phase IV (KMG-IV): sequencing the most valuable type-strain genomes for metagenomic binning, comparative biology and taxonomic classification.</title>
        <authorList>
            <person name="Goeker M."/>
        </authorList>
    </citation>
    <scope>NUCLEOTIDE SEQUENCE [LARGE SCALE GENOMIC DNA]</scope>
    <source>
        <strain evidence="2 3">YC6886</strain>
    </source>
</reference>
<comment type="caution">
    <text evidence="2">The sequence shown here is derived from an EMBL/GenBank/DDBJ whole genome shotgun (WGS) entry which is preliminary data.</text>
</comment>
<feature type="transmembrane region" description="Helical" evidence="1">
    <location>
        <begin position="12"/>
        <end position="35"/>
    </location>
</feature>
<keyword evidence="1" id="KW-1133">Transmembrane helix</keyword>
<evidence type="ECO:0000313" key="2">
    <source>
        <dbReference type="EMBL" id="MBB5353249.1"/>
    </source>
</evidence>
<keyword evidence="3" id="KW-1185">Reference proteome</keyword>
<dbReference type="EMBL" id="JACHFD010000023">
    <property type="protein sequence ID" value="MBB5353249.1"/>
    <property type="molecule type" value="Genomic_DNA"/>
</dbReference>
<name>A0A840VHG0_9BACT</name>
<dbReference type="RefSeq" id="WP_184020934.1">
    <property type="nucleotide sequence ID" value="NZ_JACHFD010000023.1"/>
</dbReference>
<proteinExistence type="predicted"/>
<feature type="transmembrane region" description="Helical" evidence="1">
    <location>
        <begin position="47"/>
        <end position="73"/>
    </location>
</feature>